<organism evidence="20 21">
    <name type="scientific">Sterolibacterium denitrificans</name>
    <dbReference type="NCBI Taxonomy" id="157592"/>
    <lineage>
        <taxon>Bacteria</taxon>
        <taxon>Pseudomonadati</taxon>
        <taxon>Pseudomonadota</taxon>
        <taxon>Betaproteobacteria</taxon>
        <taxon>Nitrosomonadales</taxon>
        <taxon>Sterolibacteriaceae</taxon>
        <taxon>Sterolibacterium</taxon>
    </lineage>
</organism>
<evidence type="ECO:0000256" key="8">
    <source>
        <dbReference type="ARBA" id="ARBA00051114"/>
    </source>
</evidence>
<dbReference type="GO" id="GO:0005886">
    <property type="term" value="C:plasma membrane"/>
    <property type="evidence" value="ECO:0007669"/>
    <property type="project" value="UniProtKB-SubCell"/>
</dbReference>
<dbReference type="Pfam" id="PF00072">
    <property type="entry name" value="Response_reg"/>
    <property type="match status" value="2"/>
</dbReference>
<dbReference type="SMART" id="SM00304">
    <property type="entry name" value="HAMP"/>
    <property type="match status" value="1"/>
</dbReference>
<evidence type="ECO:0000313" key="20">
    <source>
        <dbReference type="EMBL" id="SMB22132.1"/>
    </source>
</evidence>
<evidence type="ECO:0000256" key="2">
    <source>
        <dbReference type="ARBA" id="ARBA00004370"/>
    </source>
</evidence>
<dbReference type="InterPro" id="IPR036890">
    <property type="entry name" value="HATPase_C_sf"/>
</dbReference>
<dbReference type="GO" id="GO:0000155">
    <property type="term" value="F:phosphorelay sensor kinase activity"/>
    <property type="evidence" value="ECO:0007669"/>
    <property type="project" value="InterPro"/>
</dbReference>
<dbReference type="FunFam" id="3.30.565.10:FF:000010">
    <property type="entry name" value="Sensor histidine kinase RcsC"/>
    <property type="match status" value="1"/>
</dbReference>
<dbReference type="PROSITE" id="PS50109">
    <property type="entry name" value="HIS_KIN"/>
    <property type="match status" value="1"/>
</dbReference>
<dbReference type="PANTHER" id="PTHR45339">
    <property type="entry name" value="HYBRID SIGNAL TRANSDUCTION HISTIDINE KINASE J"/>
    <property type="match status" value="1"/>
</dbReference>
<dbReference type="InterPro" id="IPR005467">
    <property type="entry name" value="His_kinase_dom"/>
</dbReference>
<feature type="transmembrane region" description="Helical" evidence="13">
    <location>
        <begin position="183"/>
        <end position="202"/>
    </location>
</feature>
<dbReference type="PRINTS" id="PR00344">
    <property type="entry name" value="BCTRLSENSOR"/>
</dbReference>
<evidence type="ECO:0000256" key="3">
    <source>
        <dbReference type="ARBA" id="ARBA00012438"/>
    </source>
</evidence>
<dbReference type="Pfam" id="PF09984">
    <property type="entry name" value="sCache_4"/>
    <property type="match status" value="1"/>
</dbReference>
<gene>
    <name evidence="20" type="ORF">SDENCHOL_10500</name>
</gene>
<dbReference type="CDD" id="cd01948">
    <property type="entry name" value="EAL"/>
    <property type="match status" value="1"/>
</dbReference>
<dbReference type="SMART" id="SM00052">
    <property type="entry name" value="EAL"/>
    <property type="match status" value="1"/>
</dbReference>
<dbReference type="SMART" id="SM00073">
    <property type="entry name" value="HPT"/>
    <property type="match status" value="1"/>
</dbReference>
<dbReference type="Pfam" id="PF00512">
    <property type="entry name" value="HisKA"/>
    <property type="match status" value="1"/>
</dbReference>
<feature type="domain" description="HPt" evidence="19">
    <location>
        <begin position="861"/>
        <end position="951"/>
    </location>
</feature>
<dbReference type="InterPro" id="IPR008207">
    <property type="entry name" value="Sig_transdc_His_kin_Hpt_dom"/>
</dbReference>
<dbReference type="EC" id="2.7.13.3" evidence="3"/>
<dbReference type="GO" id="GO:0071732">
    <property type="term" value="P:cellular response to nitric oxide"/>
    <property type="evidence" value="ECO:0007669"/>
    <property type="project" value="UniProtKB-ARBA"/>
</dbReference>
<keyword evidence="5" id="KW-0808">Transferase</keyword>
<keyword evidence="21" id="KW-1185">Reference proteome</keyword>
<dbReference type="Gene3D" id="3.30.565.10">
    <property type="entry name" value="Histidine kinase-like ATPase, C-terminal domain"/>
    <property type="match status" value="1"/>
</dbReference>
<dbReference type="CDD" id="cd17574">
    <property type="entry name" value="REC_OmpR"/>
    <property type="match status" value="1"/>
</dbReference>
<dbReference type="InterPro" id="IPR000160">
    <property type="entry name" value="GGDEF_dom"/>
</dbReference>
<dbReference type="Gene3D" id="3.30.70.270">
    <property type="match status" value="1"/>
</dbReference>
<dbReference type="PROSITE" id="PS50894">
    <property type="entry name" value="HPT"/>
    <property type="match status" value="1"/>
</dbReference>
<comment type="function">
    <text evidence="9">Member of the two-component regulatory system BvgS/BvgA. Phosphorylates BvgA via a four-step phosphorelay in response to environmental signals.</text>
</comment>
<evidence type="ECO:0000256" key="9">
    <source>
        <dbReference type="ARBA" id="ARBA00058004"/>
    </source>
</evidence>
<evidence type="ECO:0000259" key="19">
    <source>
        <dbReference type="PROSITE" id="PS50894"/>
    </source>
</evidence>
<dbReference type="InterPro" id="IPR003661">
    <property type="entry name" value="HisK_dim/P_dom"/>
</dbReference>
<keyword evidence="13" id="KW-0812">Transmembrane</keyword>
<dbReference type="InterPro" id="IPR035919">
    <property type="entry name" value="EAL_sf"/>
</dbReference>
<evidence type="ECO:0000259" key="14">
    <source>
        <dbReference type="PROSITE" id="PS50109"/>
    </source>
</evidence>
<dbReference type="Pfam" id="PF02518">
    <property type="entry name" value="HATPase_c"/>
    <property type="match status" value="1"/>
</dbReference>
<dbReference type="InterPro" id="IPR001633">
    <property type="entry name" value="EAL_dom"/>
</dbReference>
<evidence type="ECO:0000259" key="18">
    <source>
        <dbReference type="PROSITE" id="PS50887"/>
    </source>
</evidence>
<evidence type="ECO:0000259" key="16">
    <source>
        <dbReference type="PROSITE" id="PS50883"/>
    </source>
</evidence>
<proteinExistence type="predicted"/>
<dbReference type="SUPFAM" id="SSF47226">
    <property type="entry name" value="Histidine-containing phosphotransfer domain, HPT domain"/>
    <property type="match status" value="1"/>
</dbReference>
<dbReference type="Gene3D" id="1.20.120.160">
    <property type="entry name" value="HPT domain"/>
    <property type="match status" value="1"/>
</dbReference>
<dbReference type="FunFam" id="3.20.20.450:FF:000001">
    <property type="entry name" value="Cyclic di-GMP phosphodiesterase yahA"/>
    <property type="match status" value="1"/>
</dbReference>
<feature type="domain" description="EAL" evidence="16">
    <location>
        <begin position="1271"/>
        <end position="1525"/>
    </location>
</feature>
<dbReference type="CDD" id="cd00088">
    <property type="entry name" value="HPT"/>
    <property type="match status" value="1"/>
</dbReference>
<evidence type="ECO:0000256" key="10">
    <source>
        <dbReference type="ARBA" id="ARBA00070152"/>
    </source>
</evidence>
<evidence type="ECO:0000256" key="4">
    <source>
        <dbReference type="ARBA" id="ARBA00022553"/>
    </source>
</evidence>
<dbReference type="SUPFAM" id="SSF47384">
    <property type="entry name" value="Homodimeric domain of signal transducing histidine kinase"/>
    <property type="match status" value="1"/>
</dbReference>
<sequence>MTPMQSFRRLLRRTAIRHQLAAVVGTAVAVIAIVSSLAISWQTSRQISRHQIEQGRQVAENLARQSRLALLYDASDNASDVAALTLAFPDVVSLAIHRDDGSVLLSKNNASDASSIDDDRARPIPARSYLARETDDAWYFVAPVKIGSEEASPFSVSEPSQQALGYVSVVKSKATLRRMQAEVFAVNFSVSFIIALIVLAILRSLAQRMTRPLLRLSDVMAQAEAGTRGLRADTAGPKDIADMSIAFNKMMRVLEERETELRTARDNALKFAQLKADFAATVSHEIRTPLNGVVGTLDILMAADLPPKQHQFVEIAWDSSQYLLDLINNILDFSRLEADKVALEKTDFGLVHLVEGVLELLTPQAAQKKLDLGYLIAAEVPARMLGDPRRLRQILINLIGNAIKFTQQGSVSVRVSKAADGGGPVDGETVLSFEVIDTGIGISSEAQANIFDSFTQEDTSTTRRFGGSGLGLAISRQLVELMGGSIGVDSAPGQGSRFWFSIPMGTTVSTMSTMGAHPAMEDGTAEQPRWSGVRALIIEESELARRFLQQTLSAWGLECKASSDANAALSELHAAEQAGRPYQLLILDTTFATGDGSSLPLRIQSELQRPPRLILMNRFGADYVPAAVHADGYVAKPLRVERLLETLRGVLGDCGAISPAPAPAGPILLPLPAERKRVAADVREAAQPAGAEAGLECECEILVIEDNRTNQAIIQGLLEVLGCKAEIAEDGQQGLRAFKRRDWSLILMDCCMPEMDGYEVTAAIRDIERNSGKHVPVVAMTANVSPGDIEKCLAAGMDDHLAKPLNLESLSDKLQRWIPRYVPVRATPRPEARLHAHANREAEPETATIDSDKLAKLREQLGSAFGQAIRPFLEDMPVYFERMAQAIERDDAGALHRAAHAVKGAAGNLGCDGLAELAREMEDGAAALAVADLLEMLARARLEYGLVKQVLLGELQTLPLLPAEDSSKGALVLIVDDDRSTRATLRYALQRSGFSVEEAADGQRALALLDRSIPDVILMDAMMPVMDGFATCTRLQDHPRGKNIPVLMITALEDTQSIERAFAVGASDYIPKPLNLAVVSQRIKRVVEAQRAEKHVRHLVFNDSLTGLPNRVQFADYLHRAIEHARGTQQLLAVLFLDLDRFKFVNDTLGHEVGDRLIKAVAGRIRNCVRASDCVARLGGDEFAVLLDELDDPASALNAAQKIRRSLTSAFEIDGQDIFVSTSVGIALYPADGADVSTLLRRADTAMFSAKRSNTGVEFYKADMEASVSEQLHLDSSLRRALERMEFEVYYQPKADARSGQIIGMEALVRWMHPDRGMISPLEFIPLAEENGLISAIGETVLRTACGQTRRWLDAGVPSLNVAVNLSGVQLQEKGLSELIESILEETGLDPCYLTLEITESMLMEHSGEIVDTLTRLKRIGLRMDIDDFGTGYSSLAYLKRFPVDALKVDRAFISDMATNQDDAAIVSGIVALAHSLRLKVVAEGVETSEQFNLLRQIGCDSVQGYYHSQPLPAHEFEQQILVPNFPGFASALQAG</sequence>
<accession>A0A7Z7HPY9</accession>
<evidence type="ECO:0000256" key="7">
    <source>
        <dbReference type="ARBA" id="ARBA00023012"/>
    </source>
</evidence>
<dbReference type="PANTHER" id="PTHR45339:SF5">
    <property type="entry name" value="HISTIDINE KINASE"/>
    <property type="match status" value="1"/>
</dbReference>
<feature type="domain" description="GGDEF" evidence="18">
    <location>
        <begin position="1130"/>
        <end position="1262"/>
    </location>
</feature>
<dbReference type="InterPro" id="IPR019247">
    <property type="entry name" value="Histidine_kinase_BarA_N"/>
</dbReference>
<dbReference type="CDD" id="cd16922">
    <property type="entry name" value="HATPase_EvgS-ArcB-TorS-like"/>
    <property type="match status" value="1"/>
</dbReference>
<dbReference type="GO" id="GO:0005524">
    <property type="term" value="F:ATP binding"/>
    <property type="evidence" value="ECO:0007669"/>
    <property type="project" value="UniProtKB-KW"/>
</dbReference>
<dbReference type="SUPFAM" id="SSF141868">
    <property type="entry name" value="EAL domain-like"/>
    <property type="match status" value="1"/>
</dbReference>
<dbReference type="EMBL" id="LT837803">
    <property type="protein sequence ID" value="SMB22132.1"/>
    <property type="molecule type" value="Genomic_DNA"/>
</dbReference>
<dbReference type="CDD" id="cd17546">
    <property type="entry name" value="REC_hyHK_CKI1_RcsC-like"/>
    <property type="match status" value="1"/>
</dbReference>
<comment type="catalytic activity">
    <reaction evidence="8">
        <text>3',3'-c-di-GMP + H2O = 5'-phosphoguanylyl(3'-&gt;5')guanosine + H(+)</text>
        <dbReference type="Rhea" id="RHEA:24902"/>
        <dbReference type="ChEBI" id="CHEBI:15377"/>
        <dbReference type="ChEBI" id="CHEBI:15378"/>
        <dbReference type="ChEBI" id="CHEBI:58754"/>
        <dbReference type="ChEBI" id="CHEBI:58805"/>
        <dbReference type="EC" id="3.1.4.52"/>
    </reaction>
    <physiologicalReaction direction="left-to-right" evidence="8">
        <dbReference type="Rhea" id="RHEA:24903"/>
    </physiologicalReaction>
</comment>
<reference evidence="20" key="1">
    <citation type="submission" date="2017-03" db="EMBL/GenBank/DDBJ databases">
        <authorList>
            <consortium name="AG Boll"/>
        </authorList>
    </citation>
    <scope>NUCLEOTIDE SEQUENCE [LARGE SCALE GENOMIC DNA]</scope>
    <source>
        <strain evidence="20">Chol</strain>
    </source>
</reference>
<dbReference type="SMART" id="SM00267">
    <property type="entry name" value="GGDEF"/>
    <property type="match status" value="1"/>
</dbReference>
<evidence type="ECO:0000313" key="21">
    <source>
        <dbReference type="Proteomes" id="UP000242886"/>
    </source>
</evidence>
<feature type="domain" description="Response regulatory" evidence="15">
    <location>
        <begin position="971"/>
        <end position="1087"/>
    </location>
</feature>
<evidence type="ECO:0000256" key="6">
    <source>
        <dbReference type="ARBA" id="ARBA00022777"/>
    </source>
</evidence>
<feature type="modified residue" description="4-aspartylphosphate" evidence="12">
    <location>
        <position position="1020"/>
    </location>
</feature>
<dbReference type="InterPro" id="IPR003594">
    <property type="entry name" value="HATPase_dom"/>
</dbReference>
<keyword evidence="7" id="KW-0902">Two-component regulatory system</keyword>
<keyword evidence="13" id="KW-1133">Transmembrane helix</keyword>
<dbReference type="Gene3D" id="6.10.340.10">
    <property type="match status" value="1"/>
</dbReference>
<dbReference type="GO" id="GO:0071111">
    <property type="term" value="F:cyclic-guanylate-specific phosphodiesterase activity"/>
    <property type="evidence" value="ECO:0007669"/>
    <property type="project" value="UniProtKB-EC"/>
</dbReference>
<dbReference type="InterPro" id="IPR001789">
    <property type="entry name" value="Sig_transdc_resp-reg_receiver"/>
</dbReference>
<evidence type="ECO:0000256" key="5">
    <source>
        <dbReference type="ARBA" id="ARBA00022679"/>
    </source>
</evidence>
<dbReference type="Pfam" id="PF00990">
    <property type="entry name" value="GGDEF"/>
    <property type="match status" value="1"/>
</dbReference>
<feature type="domain" description="Response regulatory" evidence="15">
    <location>
        <begin position="700"/>
        <end position="818"/>
    </location>
</feature>
<dbReference type="Gene3D" id="1.10.287.130">
    <property type="match status" value="1"/>
</dbReference>
<dbReference type="InterPro" id="IPR029787">
    <property type="entry name" value="Nucleotide_cyclase"/>
</dbReference>
<feature type="domain" description="HAMP" evidence="17">
    <location>
        <begin position="207"/>
        <end position="259"/>
    </location>
</feature>
<feature type="domain" description="Histidine kinase" evidence="14">
    <location>
        <begin position="281"/>
        <end position="506"/>
    </location>
</feature>
<comment type="catalytic activity">
    <reaction evidence="1">
        <text>ATP + protein L-histidine = ADP + protein N-phospho-L-histidine.</text>
        <dbReference type="EC" id="2.7.13.3"/>
    </reaction>
</comment>
<dbReference type="SMART" id="SM00388">
    <property type="entry name" value="HisKA"/>
    <property type="match status" value="1"/>
</dbReference>
<dbReference type="NCBIfam" id="TIGR00254">
    <property type="entry name" value="GGDEF"/>
    <property type="match status" value="1"/>
</dbReference>
<dbReference type="Pfam" id="PF01627">
    <property type="entry name" value="Hpt"/>
    <property type="match status" value="1"/>
</dbReference>
<dbReference type="SUPFAM" id="SSF55073">
    <property type="entry name" value="Nucleotide cyclase"/>
    <property type="match status" value="1"/>
</dbReference>
<feature type="modified residue" description="Phosphohistidine" evidence="11">
    <location>
        <position position="900"/>
    </location>
</feature>
<feature type="modified residue" description="4-aspartylphosphate" evidence="12">
    <location>
        <position position="588"/>
    </location>
</feature>
<feature type="domain" description="Response regulatory" evidence="15">
    <location>
        <begin position="534"/>
        <end position="651"/>
    </location>
</feature>
<dbReference type="Gene3D" id="3.20.20.450">
    <property type="entry name" value="EAL domain"/>
    <property type="match status" value="1"/>
</dbReference>
<evidence type="ECO:0000256" key="1">
    <source>
        <dbReference type="ARBA" id="ARBA00000085"/>
    </source>
</evidence>
<dbReference type="Proteomes" id="UP000242886">
    <property type="component" value="Chromosome SDENCHOL"/>
</dbReference>
<evidence type="ECO:0000256" key="13">
    <source>
        <dbReference type="SAM" id="Phobius"/>
    </source>
</evidence>
<dbReference type="InterPro" id="IPR011006">
    <property type="entry name" value="CheY-like_superfamily"/>
</dbReference>
<dbReference type="InterPro" id="IPR036097">
    <property type="entry name" value="HisK_dim/P_sf"/>
</dbReference>
<evidence type="ECO:0000256" key="11">
    <source>
        <dbReference type="PROSITE-ProRule" id="PRU00110"/>
    </source>
</evidence>
<dbReference type="InterPro" id="IPR036641">
    <property type="entry name" value="HPT_dom_sf"/>
</dbReference>
<dbReference type="SMART" id="SM00387">
    <property type="entry name" value="HATPase_c"/>
    <property type="match status" value="1"/>
</dbReference>
<dbReference type="FunFam" id="3.30.70.270:FF:000001">
    <property type="entry name" value="Diguanylate cyclase domain protein"/>
    <property type="match status" value="1"/>
</dbReference>
<evidence type="ECO:0000259" key="17">
    <source>
        <dbReference type="PROSITE" id="PS50885"/>
    </source>
</evidence>
<dbReference type="InterPro" id="IPR004358">
    <property type="entry name" value="Sig_transdc_His_kin-like_C"/>
</dbReference>
<dbReference type="SMART" id="SM00448">
    <property type="entry name" value="REC"/>
    <property type="match status" value="3"/>
</dbReference>
<dbReference type="SUPFAM" id="SSF55874">
    <property type="entry name" value="ATPase domain of HSP90 chaperone/DNA topoisomerase II/histidine kinase"/>
    <property type="match status" value="1"/>
</dbReference>
<name>A0A7Z7HPY9_9PROT</name>
<dbReference type="InterPro" id="IPR003660">
    <property type="entry name" value="HAMP_dom"/>
</dbReference>
<dbReference type="PROSITE" id="PS50110">
    <property type="entry name" value="RESPONSE_REGULATORY"/>
    <property type="match status" value="3"/>
</dbReference>
<dbReference type="PROSITE" id="PS50883">
    <property type="entry name" value="EAL"/>
    <property type="match status" value="1"/>
</dbReference>
<dbReference type="SUPFAM" id="SSF52172">
    <property type="entry name" value="CheY-like"/>
    <property type="match status" value="3"/>
</dbReference>
<keyword evidence="6" id="KW-0418">Kinase</keyword>
<comment type="subcellular location">
    <subcellularLocation>
        <location evidence="2">Membrane</location>
    </subcellularLocation>
</comment>
<dbReference type="Gene3D" id="3.40.50.2300">
    <property type="match status" value="3"/>
</dbReference>
<dbReference type="CDD" id="cd00082">
    <property type="entry name" value="HisKA"/>
    <property type="match status" value="1"/>
</dbReference>
<evidence type="ECO:0000259" key="15">
    <source>
        <dbReference type="PROSITE" id="PS50110"/>
    </source>
</evidence>
<feature type="transmembrane region" description="Helical" evidence="13">
    <location>
        <begin position="20"/>
        <end position="41"/>
    </location>
</feature>
<keyword evidence="4 12" id="KW-0597">Phosphoprotein</keyword>
<dbReference type="PROSITE" id="PS50887">
    <property type="entry name" value="GGDEF"/>
    <property type="match status" value="1"/>
</dbReference>
<keyword evidence="13" id="KW-0472">Membrane</keyword>
<evidence type="ECO:0000256" key="12">
    <source>
        <dbReference type="PROSITE-ProRule" id="PRU00169"/>
    </source>
</evidence>
<protein>
    <recommendedName>
        <fullName evidence="10">Virulence sensor protein BvgS</fullName>
        <ecNumber evidence="3">2.7.13.3</ecNumber>
    </recommendedName>
</protein>
<feature type="modified residue" description="4-aspartylphosphate" evidence="12">
    <location>
        <position position="749"/>
    </location>
</feature>
<dbReference type="InterPro" id="IPR043128">
    <property type="entry name" value="Rev_trsase/Diguanyl_cyclase"/>
</dbReference>
<dbReference type="CDD" id="cd01949">
    <property type="entry name" value="GGDEF"/>
    <property type="match status" value="1"/>
</dbReference>
<dbReference type="PROSITE" id="PS50885">
    <property type="entry name" value="HAMP"/>
    <property type="match status" value="1"/>
</dbReference>
<dbReference type="Pfam" id="PF00563">
    <property type="entry name" value="EAL"/>
    <property type="match status" value="1"/>
</dbReference>